<dbReference type="PANTHER" id="PTHR46552">
    <property type="entry name" value="NADH-UBIQUINONE OXIDOREDUCTASE CHAIN 2"/>
    <property type="match status" value="1"/>
</dbReference>
<evidence type="ECO:0000256" key="2">
    <source>
        <dbReference type="ARBA" id="ARBA00004448"/>
    </source>
</evidence>
<comment type="function">
    <text evidence="18">Core subunit of the mitochondrial membrane respiratory chain NADH dehydrogenase (Complex I) which catalyzes electron transfer from NADH through the respiratory chain, using ubiquinone as an electron acceptor. Essential for the catalytic activity and assembly of complex I.</text>
</comment>
<organism evidence="20">
    <name type="scientific">Bombyx huttoni</name>
    <dbReference type="NCBI Taxonomy" id="998830"/>
    <lineage>
        <taxon>Eukaryota</taxon>
        <taxon>Metazoa</taxon>
        <taxon>Ecdysozoa</taxon>
        <taxon>Arthropoda</taxon>
        <taxon>Hexapoda</taxon>
        <taxon>Insecta</taxon>
        <taxon>Pterygota</taxon>
        <taxon>Neoptera</taxon>
        <taxon>Endopterygota</taxon>
        <taxon>Lepidoptera</taxon>
        <taxon>Glossata</taxon>
        <taxon>Ditrysia</taxon>
        <taxon>Bombycoidea</taxon>
        <taxon>Bombycidae</taxon>
        <taxon>Bombycinae</taxon>
        <taxon>Bombyx</taxon>
    </lineage>
</organism>
<dbReference type="InterPro" id="IPR001750">
    <property type="entry name" value="ND/Mrp_TM"/>
</dbReference>
<keyword evidence="6" id="KW-0813">Transport</keyword>
<evidence type="ECO:0000256" key="12">
    <source>
        <dbReference type="ARBA" id="ARBA00022989"/>
    </source>
</evidence>
<keyword evidence="14 18" id="KW-0830">Ubiquinone</keyword>
<dbReference type="InterPro" id="IPR050175">
    <property type="entry name" value="Complex_I_Subunit_2"/>
</dbReference>
<keyword evidence="16 18" id="KW-0472">Membrane</keyword>
<feature type="transmembrane region" description="Helical" evidence="18">
    <location>
        <begin position="274"/>
        <end position="297"/>
    </location>
</feature>
<feature type="transmembrane region" description="Helical" evidence="18">
    <location>
        <begin position="237"/>
        <end position="254"/>
    </location>
</feature>
<evidence type="ECO:0000256" key="10">
    <source>
        <dbReference type="ARBA" id="ARBA00022967"/>
    </source>
</evidence>
<evidence type="ECO:0000313" key="20">
    <source>
        <dbReference type="EMBL" id="AJH65743.1"/>
    </source>
</evidence>
<evidence type="ECO:0000256" key="14">
    <source>
        <dbReference type="ARBA" id="ARBA00023075"/>
    </source>
</evidence>
<feature type="transmembrane region" description="Helical" evidence="18">
    <location>
        <begin position="99"/>
        <end position="118"/>
    </location>
</feature>
<evidence type="ECO:0000256" key="16">
    <source>
        <dbReference type="ARBA" id="ARBA00023136"/>
    </source>
</evidence>
<comment type="function">
    <text evidence="1">Core subunit of the mitochondrial membrane respiratory chain NADH dehydrogenase (Complex I) that is believed to belong to the minimal assembly required for catalysis. Complex I functions in the transfer of electrons from NADH to the respiratory chain. The immediate electron acceptor for the enzyme is believed to be ubiquinone.</text>
</comment>
<sequence>MFFFIFMNNNSNKMFFLFIMFFSTLISISSNSWFGCWIGLEINLLSFIPLISNPKNLLSVETSLKYFLTQSLASINFLFMILIKFSLMKNFYTDNIISMMLNTPLLMKMGSAPFHFWFPNIVEGLSWMNNFILMTWQKISPMILLSYYFNKNFLIMIIMMNLIIGTLGGLNQTSLRKLMAFSSINNLGWMIFSIMISENLWLFYFIIYSMMTFMMILMFYLMNMYFLNQLFINNMNFFIKLNLFINFLSLGGLPPFMGFMPKWTIINFLLINKFYFLTFIFMMTSLIIIFYYIRIIYSSFMFNYFKMKWMNLYMKNNIMMLINMLSFISISSMILSTFIFM</sequence>
<evidence type="ECO:0000256" key="13">
    <source>
        <dbReference type="ARBA" id="ARBA00023027"/>
    </source>
</evidence>
<dbReference type="GO" id="GO:0005743">
    <property type="term" value="C:mitochondrial inner membrane"/>
    <property type="evidence" value="ECO:0007669"/>
    <property type="project" value="UniProtKB-SubCell"/>
</dbReference>
<dbReference type="PRINTS" id="PR01436">
    <property type="entry name" value="NADHDHGNASE2"/>
</dbReference>
<keyword evidence="10 18" id="KW-1278">Translocase</keyword>
<comment type="similarity">
    <text evidence="3 18">Belongs to the complex I subunit 2 family.</text>
</comment>
<evidence type="ECO:0000256" key="8">
    <source>
        <dbReference type="ARBA" id="ARBA00022692"/>
    </source>
</evidence>
<dbReference type="GeneID" id="23629342"/>
<dbReference type="Pfam" id="PF00361">
    <property type="entry name" value="Proton_antipo_M"/>
    <property type="match status" value="1"/>
</dbReference>
<dbReference type="PANTHER" id="PTHR46552:SF1">
    <property type="entry name" value="NADH-UBIQUINONE OXIDOREDUCTASE CHAIN 2"/>
    <property type="match status" value="1"/>
</dbReference>
<keyword evidence="11 18" id="KW-0249">Electron transport</keyword>
<feature type="transmembrane region" description="Helical" evidence="18">
    <location>
        <begin position="178"/>
        <end position="196"/>
    </location>
</feature>
<feature type="domain" description="NADH:quinone oxidoreductase/Mrp antiporter transmembrane" evidence="19">
    <location>
        <begin position="30"/>
        <end position="287"/>
    </location>
</feature>
<dbReference type="EC" id="7.1.1.2" evidence="4 18"/>
<reference evidence="20" key="1">
    <citation type="journal article" date="2015" name="Mitochondrial DNA">
        <title>Characterization of the complete mitochondrial genome of Bombyx huttoni (Lepidoptera: Bombycidae).</title>
        <authorList>
            <person name="Peng X.Y."/>
            <person name="Zhou P."/>
            <person name="Qiang Y."/>
            <person name="Qian Z.Q."/>
        </authorList>
    </citation>
    <scope>NUCLEOTIDE SEQUENCE</scope>
</reference>
<evidence type="ECO:0000256" key="6">
    <source>
        <dbReference type="ARBA" id="ARBA00022448"/>
    </source>
</evidence>
<evidence type="ECO:0000256" key="15">
    <source>
        <dbReference type="ARBA" id="ARBA00023128"/>
    </source>
</evidence>
<evidence type="ECO:0000259" key="19">
    <source>
        <dbReference type="Pfam" id="PF00361"/>
    </source>
</evidence>
<dbReference type="EMBL" id="KP216766">
    <property type="protein sequence ID" value="AJH65743.1"/>
    <property type="molecule type" value="Genomic_DNA"/>
</dbReference>
<evidence type="ECO:0000256" key="7">
    <source>
        <dbReference type="ARBA" id="ARBA00022660"/>
    </source>
</evidence>
<dbReference type="InterPro" id="IPR003917">
    <property type="entry name" value="NADH_UbQ_OxRdtase_chain2"/>
</dbReference>
<keyword evidence="15 18" id="KW-0496">Mitochondrion</keyword>
<evidence type="ECO:0000256" key="4">
    <source>
        <dbReference type="ARBA" id="ARBA00012944"/>
    </source>
</evidence>
<evidence type="ECO:0000256" key="1">
    <source>
        <dbReference type="ARBA" id="ARBA00003257"/>
    </source>
</evidence>
<accession>A0A0U1YWU5</accession>
<feature type="transmembrane region" description="Helical" evidence="18">
    <location>
        <begin position="66"/>
        <end position="87"/>
    </location>
</feature>
<feature type="transmembrane region" description="Helical" evidence="18">
    <location>
        <begin position="153"/>
        <end position="171"/>
    </location>
</feature>
<keyword evidence="13 18" id="KW-0520">NAD</keyword>
<feature type="transmembrane region" description="Helical" evidence="18">
    <location>
        <begin position="202"/>
        <end position="225"/>
    </location>
</feature>
<dbReference type="RefSeq" id="YP_009122013.1">
    <property type="nucleotide sequence ID" value="NC_026518.1"/>
</dbReference>
<geneLocation type="mitochondrion" evidence="20"/>
<feature type="transmembrane region" description="Helical" evidence="18">
    <location>
        <begin position="318"/>
        <end position="340"/>
    </location>
</feature>
<evidence type="ECO:0000256" key="5">
    <source>
        <dbReference type="ARBA" id="ARBA00021008"/>
    </source>
</evidence>
<evidence type="ECO:0000256" key="18">
    <source>
        <dbReference type="RuleBase" id="RU003403"/>
    </source>
</evidence>
<keyword evidence="8 18" id="KW-0812">Transmembrane</keyword>
<dbReference type="CTD" id="4536"/>
<name>A0A0U1YWU5_9NEOP</name>
<protein>
    <recommendedName>
        <fullName evidence="5 18">NADH-ubiquinone oxidoreductase chain 2</fullName>
        <ecNumber evidence="4 18">7.1.1.2</ecNumber>
    </recommendedName>
</protein>
<evidence type="ECO:0000256" key="11">
    <source>
        <dbReference type="ARBA" id="ARBA00022982"/>
    </source>
</evidence>
<keyword evidence="12 18" id="KW-1133">Transmembrane helix</keyword>
<dbReference type="GO" id="GO:0008137">
    <property type="term" value="F:NADH dehydrogenase (ubiquinone) activity"/>
    <property type="evidence" value="ECO:0007669"/>
    <property type="project" value="UniProtKB-EC"/>
</dbReference>
<evidence type="ECO:0000256" key="17">
    <source>
        <dbReference type="ARBA" id="ARBA00049551"/>
    </source>
</evidence>
<evidence type="ECO:0000256" key="9">
    <source>
        <dbReference type="ARBA" id="ARBA00022792"/>
    </source>
</evidence>
<comment type="catalytic activity">
    <reaction evidence="17 18">
        <text>a ubiquinone + NADH + 5 H(+)(in) = a ubiquinol + NAD(+) + 4 H(+)(out)</text>
        <dbReference type="Rhea" id="RHEA:29091"/>
        <dbReference type="Rhea" id="RHEA-COMP:9565"/>
        <dbReference type="Rhea" id="RHEA-COMP:9566"/>
        <dbReference type="ChEBI" id="CHEBI:15378"/>
        <dbReference type="ChEBI" id="CHEBI:16389"/>
        <dbReference type="ChEBI" id="CHEBI:17976"/>
        <dbReference type="ChEBI" id="CHEBI:57540"/>
        <dbReference type="ChEBI" id="CHEBI:57945"/>
        <dbReference type="EC" id="7.1.1.2"/>
    </reaction>
</comment>
<proteinExistence type="inferred from homology"/>
<dbReference type="GO" id="GO:0006120">
    <property type="term" value="P:mitochondrial electron transport, NADH to ubiquinone"/>
    <property type="evidence" value="ECO:0007669"/>
    <property type="project" value="InterPro"/>
</dbReference>
<keyword evidence="9 18" id="KW-0999">Mitochondrion inner membrane</keyword>
<gene>
    <name evidence="20" type="primary">ND2</name>
</gene>
<evidence type="ECO:0000256" key="3">
    <source>
        <dbReference type="ARBA" id="ARBA00007012"/>
    </source>
</evidence>
<dbReference type="AlphaFoldDB" id="A0A0U1YWU5"/>
<comment type="subcellular location">
    <subcellularLocation>
        <location evidence="2 18">Mitochondrion inner membrane</location>
        <topology evidence="2 18">Multi-pass membrane protein</topology>
    </subcellularLocation>
</comment>
<keyword evidence="7 18" id="KW-0679">Respiratory chain</keyword>